<gene>
    <name evidence="6" type="ORF">Ate02nite_09350</name>
</gene>
<dbReference type="Gene3D" id="2.90.10.10">
    <property type="entry name" value="Bulb-type lectin domain"/>
    <property type="match status" value="6"/>
</dbReference>
<comment type="caution">
    <text evidence="6">The sequence shown here is derived from an EMBL/GenBank/DDBJ whole genome shotgun (WGS) entry which is preliminary data.</text>
</comment>
<dbReference type="InterPro" id="IPR006558">
    <property type="entry name" value="LamG-like"/>
</dbReference>
<dbReference type="Proteomes" id="UP000623608">
    <property type="component" value="Unassembled WGS sequence"/>
</dbReference>
<dbReference type="InterPro" id="IPR013320">
    <property type="entry name" value="ConA-like_dom_sf"/>
</dbReference>
<dbReference type="PROSITE" id="PS50927">
    <property type="entry name" value="BULB_LECTIN"/>
    <property type="match status" value="3"/>
</dbReference>
<protein>
    <recommendedName>
        <fullName evidence="5">Bulb-type lectin domain-containing protein</fullName>
    </recommendedName>
</protein>
<proteinExistence type="predicted"/>
<evidence type="ECO:0000256" key="1">
    <source>
        <dbReference type="ARBA" id="ARBA00022729"/>
    </source>
</evidence>
<feature type="region of interest" description="Disordered" evidence="3">
    <location>
        <begin position="231"/>
        <end position="260"/>
    </location>
</feature>
<organism evidence="6 7">
    <name type="scientific">Paractinoplanes tereljensis</name>
    <dbReference type="NCBI Taxonomy" id="571912"/>
    <lineage>
        <taxon>Bacteria</taxon>
        <taxon>Bacillati</taxon>
        <taxon>Actinomycetota</taxon>
        <taxon>Actinomycetes</taxon>
        <taxon>Micromonosporales</taxon>
        <taxon>Micromonosporaceae</taxon>
        <taxon>Paractinoplanes</taxon>
    </lineage>
</organism>
<dbReference type="Gene3D" id="2.60.120.200">
    <property type="match status" value="2"/>
</dbReference>
<dbReference type="PROSITE" id="PS51257">
    <property type="entry name" value="PROKAR_LIPOPROTEIN"/>
    <property type="match status" value="1"/>
</dbReference>
<reference evidence="6" key="1">
    <citation type="submission" date="2021-01" db="EMBL/GenBank/DDBJ databases">
        <title>Whole genome shotgun sequence of Actinoplanes tereljensis NBRC 105297.</title>
        <authorList>
            <person name="Komaki H."/>
            <person name="Tamura T."/>
        </authorList>
    </citation>
    <scope>NUCLEOTIDE SEQUENCE</scope>
    <source>
        <strain evidence="6">NBRC 105297</strain>
    </source>
</reference>
<name>A0A919NGK5_9ACTN</name>
<feature type="domain" description="Bulb-type lectin" evidence="5">
    <location>
        <begin position="1306"/>
        <end position="1414"/>
    </location>
</feature>
<keyword evidence="1 4" id="KW-0732">Signal</keyword>
<dbReference type="InterPro" id="IPR001480">
    <property type="entry name" value="Bulb-type_lectin_dom"/>
</dbReference>
<dbReference type="Pfam" id="PF13385">
    <property type="entry name" value="Laminin_G_3"/>
    <property type="match status" value="2"/>
</dbReference>
<evidence type="ECO:0000259" key="5">
    <source>
        <dbReference type="PROSITE" id="PS50927"/>
    </source>
</evidence>
<feature type="region of interest" description="Disordered" evidence="3">
    <location>
        <begin position="534"/>
        <end position="554"/>
    </location>
</feature>
<dbReference type="SUPFAM" id="SSF51110">
    <property type="entry name" value="alpha-D-mannose-specific plant lectins"/>
    <property type="match status" value="3"/>
</dbReference>
<keyword evidence="7" id="KW-1185">Reference proteome</keyword>
<dbReference type="PANTHER" id="PTHR47976:SF115">
    <property type="entry name" value="RECEPTOR-LIKE SERINE_THREONINE-PROTEIN KINASE"/>
    <property type="match status" value="1"/>
</dbReference>
<evidence type="ECO:0000313" key="7">
    <source>
        <dbReference type="Proteomes" id="UP000623608"/>
    </source>
</evidence>
<dbReference type="SMART" id="SM00108">
    <property type="entry name" value="B_lectin"/>
    <property type="match status" value="3"/>
</dbReference>
<evidence type="ECO:0000256" key="2">
    <source>
        <dbReference type="ARBA" id="ARBA00023157"/>
    </source>
</evidence>
<evidence type="ECO:0000256" key="3">
    <source>
        <dbReference type="SAM" id="MobiDB-lite"/>
    </source>
</evidence>
<dbReference type="EMBL" id="BOMY01000006">
    <property type="protein sequence ID" value="GIF18205.1"/>
    <property type="molecule type" value="Genomic_DNA"/>
</dbReference>
<keyword evidence="2" id="KW-1015">Disulfide bond</keyword>
<feature type="region of interest" description="Disordered" evidence="3">
    <location>
        <begin position="985"/>
        <end position="1011"/>
    </location>
</feature>
<evidence type="ECO:0000256" key="4">
    <source>
        <dbReference type="SAM" id="SignalP"/>
    </source>
</evidence>
<feature type="chain" id="PRO_5038537284" description="Bulb-type lectin domain-containing protein" evidence="4">
    <location>
        <begin position="22"/>
        <end position="1523"/>
    </location>
</feature>
<evidence type="ECO:0000313" key="6">
    <source>
        <dbReference type="EMBL" id="GIF18205.1"/>
    </source>
</evidence>
<dbReference type="CDD" id="cd00028">
    <property type="entry name" value="B_lectin"/>
    <property type="match status" value="3"/>
</dbReference>
<dbReference type="SUPFAM" id="SSF49899">
    <property type="entry name" value="Concanavalin A-like lectins/glucanases"/>
    <property type="match status" value="2"/>
</dbReference>
<dbReference type="SMART" id="SM00560">
    <property type="entry name" value="LamGL"/>
    <property type="match status" value="2"/>
</dbReference>
<accession>A0A919NGK5</accession>
<dbReference type="InterPro" id="IPR051343">
    <property type="entry name" value="G-type_lectin_kinases/EP1-like"/>
</dbReference>
<sequence>MRSFFLLVYTTAILVSGALVAPITTGIAAAACTDSAGSETAAVTLAESCDQPVKVSASQTEFSQVVAQPDGSLRFESAAVPQRARHGDGWADIDLKLSPGADGLLRPAVATADVAFSSGGTGPMATLTRAGKTVTLTWPGTLPRPIVAADSATYADVRPGVDLVVRATETGFAHTLVIKSAEAAAAAEVAEVRLTLGGTAQVTENDGVMTASGAGSVLAATEPAVMWDSKTAPATRSKLTGSAAPSAVAPSTERSPGEAAQVAPVELTLTGHDLVLRPDAGLLKNASYPLYVDPIWSIYKGKWAYATDDNSNNTDYATARVGLNPTTGALYRSFFQFGTTANGVSLAQKHIQSARVEMQLNHSWSCTSTVSTMYATAAINATMKASWSAMTLGRYLDTASGHANEAGGCSDIQGNMTMNFTGAAVTGLLDDVAKGSWSAVNIGFTARAADGSGESTQNRWKKFDPKAAILYVDYDSKPTAPTGLKVAGSGCGPSAVTIGTLTPTFAATFQDPDKPNDSLSGAFEWVEVPSGGISTVTDSTPSRLSAPPNKTSVTPGVEAISATVTATKNKTYAFRAKATDKSPYLQTGPWSAWCQFRVDTEVPQVKASVVTYPAGPGQKGVIRIESPSSDVTKFQYGWDAATKVVAAQGTTPKYADVEVTAQTFGTNVLQYKAIDVTLNEGYGVLSFQVGRPSPPIAKWGLETYPGIGQDAALADGSPALTASNISWEPDVRLVGGETATFNGASSQATTASAVVDTTASFSVSAWVWLGASPTADVSFATQDGTGAAGFEIGVRRNGSTPYWSFGMKNDATQSSGLVTAVSPQAADVKRWTQVAGSYDATEKQLRLFVNGTLVAQVDRTAVAWPATGRFAVGRGFGSGVGSGFWNGSIADVKVFSRVLVPLDFTGQLASDPASGGFDEPGINTPIAVGDWDFQGAVPCYVADLRYSCEAPDSTTAWGRWLALTRGSAVGAGRTASQQGLWLDNTALPDAENTDSTDEYGRSAVKNGTTAPDDDGRRYTIWNDKAVLRTDQSFTVSAWVTLDADHKDAGTRTIIAQRGAHQSAFSLEYQPDSGTAVGGNWKFTVAGQDNTDTPGKAVITGSAAVPGVWTQLTGVYDASRNTMLLLVNGQIVGTRQLSFTPFNASGQVLVGHGFGNDTLGGQWFGGIDDVTVYQGAMSATAVGIGYRQQILEAAGANVLGKNQTLQEAEGLRSSDGSYRLWMQSDGNFVLYHEATPVWWTDTSGRPGSSVVMQADGNLVIYRADGLAIWASNTSGSAVDRLVLLDNGDLVLLGKDGQIVKQLYDSVQNILGVSQSLYPGQDLQSSNGHYRLIMQTDGNFVLYLDKKAVWWTDTSGRPGSSVVMQGDGNLVVYDADRAAVWASDTSGTAADRLVLYDNGDLILLDPAGQIVKQLYDSGQDVLWANRWLHETYGMQAGNGRFKLYMQSDGNFVLYDNGTAIWHTNTPGNPGSSAVMQGDGNLVIYRADGVATWSSKTSGTGADRLILNDSGELYLQDPSGTVVWRR</sequence>
<feature type="domain" description="Bulb-type lectin" evidence="5">
    <location>
        <begin position="1417"/>
        <end position="1523"/>
    </location>
</feature>
<dbReference type="InterPro" id="IPR036426">
    <property type="entry name" value="Bulb-type_lectin_dom_sf"/>
</dbReference>
<dbReference type="RefSeq" id="WP_203799164.1">
    <property type="nucleotide sequence ID" value="NZ_BOMY01000006.1"/>
</dbReference>
<feature type="signal peptide" evidence="4">
    <location>
        <begin position="1"/>
        <end position="21"/>
    </location>
</feature>
<feature type="domain" description="Bulb-type lectin" evidence="5">
    <location>
        <begin position="1195"/>
        <end position="1303"/>
    </location>
</feature>
<dbReference type="PANTHER" id="PTHR47976">
    <property type="entry name" value="G-TYPE LECTIN S-RECEPTOR-LIKE SERINE/THREONINE-PROTEIN KINASE SD2-5"/>
    <property type="match status" value="1"/>
</dbReference>